<evidence type="ECO:0000313" key="2">
    <source>
        <dbReference type="EMBL" id="TPH13272.1"/>
    </source>
</evidence>
<dbReference type="Proteomes" id="UP000315303">
    <property type="component" value="Unassembled WGS sequence"/>
</dbReference>
<dbReference type="PANTHER" id="PTHR30469">
    <property type="entry name" value="MULTIDRUG RESISTANCE PROTEIN MDTA"/>
    <property type="match status" value="1"/>
</dbReference>
<name>A0A502KNX3_9GAMM</name>
<dbReference type="Gene3D" id="1.10.287.470">
    <property type="entry name" value="Helix hairpin bin"/>
    <property type="match status" value="1"/>
</dbReference>
<reference evidence="2 3" key="1">
    <citation type="submission" date="2019-01" db="EMBL/GenBank/DDBJ databases">
        <title>Litorilituus lipolytica sp. nov., isolated from intertidal sand of the Yellow Sea in China.</title>
        <authorList>
            <person name="Liu A."/>
        </authorList>
    </citation>
    <scope>NUCLEOTIDE SEQUENCE [LARGE SCALE GENOMIC DNA]</scope>
    <source>
        <strain evidence="2 3">RZ04</strain>
    </source>
</reference>
<dbReference type="EMBL" id="SAWY01000036">
    <property type="protein sequence ID" value="TPH13272.1"/>
    <property type="molecule type" value="Genomic_DNA"/>
</dbReference>
<dbReference type="RefSeq" id="WP_140604602.1">
    <property type="nucleotide sequence ID" value="NZ_SAWY01000036.1"/>
</dbReference>
<dbReference type="GO" id="GO:1990281">
    <property type="term" value="C:efflux pump complex"/>
    <property type="evidence" value="ECO:0007669"/>
    <property type="project" value="TreeGrafter"/>
</dbReference>
<dbReference type="Gene3D" id="2.40.50.100">
    <property type="match status" value="1"/>
</dbReference>
<accession>A0A502KNX3</accession>
<evidence type="ECO:0000313" key="3">
    <source>
        <dbReference type="Proteomes" id="UP000315303"/>
    </source>
</evidence>
<proteinExistence type="inferred from homology"/>
<comment type="similarity">
    <text evidence="1">Belongs to the membrane fusion protein (MFP) (TC 8.A.1) family.</text>
</comment>
<keyword evidence="3" id="KW-1185">Reference proteome</keyword>
<dbReference type="OrthoDB" id="266524at2"/>
<organism evidence="2 3">
    <name type="scientific">Litorilituus lipolyticus</name>
    <dbReference type="NCBI Taxonomy" id="2491017"/>
    <lineage>
        <taxon>Bacteria</taxon>
        <taxon>Pseudomonadati</taxon>
        <taxon>Pseudomonadota</taxon>
        <taxon>Gammaproteobacteria</taxon>
        <taxon>Alteromonadales</taxon>
        <taxon>Colwelliaceae</taxon>
        <taxon>Litorilituus</taxon>
    </lineage>
</organism>
<dbReference type="GO" id="GO:0015562">
    <property type="term" value="F:efflux transmembrane transporter activity"/>
    <property type="evidence" value="ECO:0007669"/>
    <property type="project" value="TreeGrafter"/>
</dbReference>
<comment type="caution">
    <text evidence="2">The sequence shown here is derived from an EMBL/GenBank/DDBJ whole genome shotgun (WGS) entry which is preliminary data.</text>
</comment>
<sequence length="346" mass="38470">MKDGYCRFKGFFFGFFSVVLFFISLSTRAVEPDYQVELIQAQPLETTVIKTGIITYKRILNLSFKSSGYLTAINTDEGEYFNQGSILATLDTTELNEQKNSTYARLLQAKREVARVKSLLAKKLSSEKELDIAKTLVETSRADYKVAYYNLEKAQLIAPFDGIVLSRNSELDELQSPQNIALTVAATSNNLIVKLALTAAEISMVQLKQQVKVDLGTQGVVTGYFSKLPAMADLQSNMFHVEVLLPLSKREDNIVVGKLVEVTITNNSEKLAYALPISALNKVNKQGKALITVIKENQKVQQSYYIDKLTNDFIFLAANVNDPALNVITQGWQGLTSKPIADIETQ</sequence>
<protein>
    <submittedName>
        <fullName evidence="2">Efflux RND transporter periplasmic adaptor subunit</fullName>
    </submittedName>
</protein>
<dbReference type="AlphaFoldDB" id="A0A502KNX3"/>
<dbReference type="NCBIfam" id="TIGR01730">
    <property type="entry name" value="RND_mfp"/>
    <property type="match status" value="1"/>
</dbReference>
<gene>
    <name evidence="2" type="ORF">EPA86_13850</name>
</gene>
<dbReference type="SUPFAM" id="SSF111369">
    <property type="entry name" value="HlyD-like secretion proteins"/>
    <property type="match status" value="1"/>
</dbReference>
<dbReference type="InterPro" id="IPR006143">
    <property type="entry name" value="RND_pump_MFP"/>
</dbReference>
<evidence type="ECO:0000256" key="1">
    <source>
        <dbReference type="ARBA" id="ARBA00009477"/>
    </source>
</evidence>